<evidence type="ECO:0000313" key="1">
    <source>
        <dbReference type="EMBL" id="OLQ73338.1"/>
    </source>
</evidence>
<dbReference type="GO" id="GO:0015035">
    <property type="term" value="F:protein-disulfide reductase activity"/>
    <property type="evidence" value="ECO:0007669"/>
    <property type="project" value="InterPro"/>
</dbReference>
<dbReference type="EMBL" id="MJIL01000087">
    <property type="protein sequence ID" value="OLQ73338.1"/>
    <property type="molecule type" value="Genomic_DNA"/>
</dbReference>
<evidence type="ECO:0008006" key="3">
    <source>
        <dbReference type="Google" id="ProtNLM"/>
    </source>
</evidence>
<name>A0A1Q9GG16_9GAMM</name>
<dbReference type="OrthoDB" id="5294764at2"/>
<dbReference type="RefSeq" id="WP_075766433.1">
    <property type="nucleotide sequence ID" value="NZ_MJIL01000087.1"/>
</dbReference>
<reference evidence="1 2" key="1">
    <citation type="submission" date="2016-09" db="EMBL/GenBank/DDBJ databases">
        <title>Photobacterium proteolyticum sp. nov. a protease producing bacterium isolated from ocean sediments of Laizhou Bay.</title>
        <authorList>
            <person name="Li Y."/>
        </authorList>
    </citation>
    <scope>NUCLEOTIDE SEQUENCE [LARGE SCALE GENOMIC DNA]</scope>
    <source>
        <strain evidence="1 2">13-12</strain>
    </source>
</reference>
<proteinExistence type="predicted"/>
<accession>A0A1Q9GG16</accession>
<gene>
    <name evidence="1" type="ORF">BIT28_21660</name>
</gene>
<dbReference type="STRING" id="1903952.BIT28_21660"/>
<comment type="caution">
    <text evidence="1">The sequence shown here is derived from an EMBL/GenBank/DDBJ whole genome shotgun (WGS) entry which is preliminary data.</text>
</comment>
<dbReference type="InterPro" id="IPR007263">
    <property type="entry name" value="DCC1-like"/>
</dbReference>
<protein>
    <recommendedName>
        <fullName evidence="3">Thiol-disulfide oxidoreductase</fullName>
    </recommendedName>
</protein>
<dbReference type="Proteomes" id="UP000186905">
    <property type="component" value="Unassembled WGS sequence"/>
</dbReference>
<dbReference type="Pfam" id="PF04134">
    <property type="entry name" value="DCC1-like"/>
    <property type="match status" value="1"/>
</dbReference>
<evidence type="ECO:0000313" key="2">
    <source>
        <dbReference type="Proteomes" id="UP000186905"/>
    </source>
</evidence>
<keyword evidence="2" id="KW-1185">Reference proteome</keyword>
<sequence length="121" mass="14498">MSKTHFTVYYDGSCASCVEDRARYEIWLGKHIDQVSWFDITDQEAYLVERGIDPACALRELHVEDAEGVLYRELDAYILLLQQIWWLRPLAWIITFPFIRRRLSQWYRRQVDSRLARDGRG</sequence>
<organism evidence="1 2">
    <name type="scientific">Photobacterium proteolyticum</name>
    <dbReference type="NCBI Taxonomy" id="1903952"/>
    <lineage>
        <taxon>Bacteria</taxon>
        <taxon>Pseudomonadati</taxon>
        <taxon>Pseudomonadota</taxon>
        <taxon>Gammaproteobacteria</taxon>
        <taxon>Vibrionales</taxon>
        <taxon>Vibrionaceae</taxon>
        <taxon>Photobacterium</taxon>
    </lineage>
</organism>
<dbReference type="AlphaFoldDB" id="A0A1Q9GG16"/>